<dbReference type="InterPro" id="IPR009057">
    <property type="entry name" value="Homeodomain-like_sf"/>
</dbReference>
<dbReference type="AlphaFoldDB" id="A0A6A6PWZ7"/>
<dbReference type="InterPro" id="IPR039467">
    <property type="entry name" value="TFIIIB_B''_Myb"/>
</dbReference>
<reference evidence="3" key="1">
    <citation type="journal article" date="2020" name="Stud. Mycol.">
        <title>101 Dothideomycetes genomes: a test case for predicting lifestyles and emergence of pathogens.</title>
        <authorList>
            <person name="Haridas S."/>
            <person name="Albert R."/>
            <person name="Binder M."/>
            <person name="Bloem J."/>
            <person name="Labutti K."/>
            <person name="Salamov A."/>
            <person name="Andreopoulos B."/>
            <person name="Baker S."/>
            <person name="Barry K."/>
            <person name="Bills G."/>
            <person name="Bluhm B."/>
            <person name="Cannon C."/>
            <person name="Castanera R."/>
            <person name="Culley D."/>
            <person name="Daum C."/>
            <person name="Ezra D."/>
            <person name="Gonzalez J."/>
            <person name="Henrissat B."/>
            <person name="Kuo A."/>
            <person name="Liang C."/>
            <person name="Lipzen A."/>
            <person name="Lutzoni F."/>
            <person name="Magnuson J."/>
            <person name="Mondo S."/>
            <person name="Nolan M."/>
            <person name="Ohm R."/>
            <person name="Pangilinan J."/>
            <person name="Park H.-J."/>
            <person name="Ramirez L."/>
            <person name="Alfaro M."/>
            <person name="Sun H."/>
            <person name="Tritt A."/>
            <person name="Yoshinaga Y."/>
            <person name="Zwiers L.-H."/>
            <person name="Turgeon B."/>
            <person name="Goodwin S."/>
            <person name="Spatafora J."/>
            <person name="Crous P."/>
            <person name="Grigoriev I."/>
        </authorList>
    </citation>
    <scope>NUCLEOTIDE SEQUENCE</scope>
    <source>
        <strain evidence="3">CBS 113389</strain>
    </source>
</reference>
<name>A0A6A6PWZ7_9PEZI</name>
<dbReference type="SUPFAM" id="SSF46689">
    <property type="entry name" value="Homeodomain-like"/>
    <property type="match status" value="1"/>
</dbReference>
<feature type="domain" description="Myb-like" evidence="2">
    <location>
        <begin position="436"/>
        <end position="484"/>
    </location>
</feature>
<dbReference type="OrthoDB" id="272624at2759"/>
<feature type="compositionally biased region" description="Basic residues" evidence="1">
    <location>
        <begin position="188"/>
        <end position="203"/>
    </location>
</feature>
<protein>
    <recommendedName>
        <fullName evidence="2">Myb-like domain-containing protein</fullName>
    </recommendedName>
</protein>
<dbReference type="SMART" id="SM00717">
    <property type="entry name" value="SANT"/>
    <property type="match status" value="1"/>
</dbReference>
<feature type="compositionally biased region" description="Low complexity" evidence="1">
    <location>
        <begin position="173"/>
        <end position="187"/>
    </location>
</feature>
<dbReference type="GO" id="GO:0000126">
    <property type="term" value="C:transcription factor TFIIIB complex"/>
    <property type="evidence" value="ECO:0007669"/>
    <property type="project" value="TreeGrafter"/>
</dbReference>
<evidence type="ECO:0000313" key="4">
    <source>
        <dbReference type="Proteomes" id="UP000799767"/>
    </source>
</evidence>
<keyword evidence="4" id="KW-1185">Reference proteome</keyword>
<feature type="region of interest" description="Disordered" evidence="1">
    <location>
        <begin position="318"/>
        <end position="362"/>
    </location>
</feature>
<dbReference type="InterPro" id="IPR001005">
    <property type="entry name" value="SANT/Myb"/>
</dbReference>
<feature type="compositionally biased region" description="Polar residues" evidence="1">
    <location>
        <begin position="1"/>
        <end position="10"/>
    </location>
</feature>
<dbReference type="RefSeq" id="XP_033591267.1">
    <property type="nucleotide sequence ID" value="XM_033733414.1"/>
</dbReference>
<feature type="compositionally biased region" description="Basic residues" evidence="1">
    <location>
        <begin position="110"/>
        <end position="120"/>
    </location>
</feature>
<evidence type="ECO:0000256" key="1">
    <source>
        <dbReference type="SAM" id="MobiDB-lite"/>
    </source>
</evidence>
<feature type="region of interest" description="Disordered" evidence="1">
    <location>
        <begin position="546"/>
        <end position="608"/>
    </location>
</feature>
<feature type="compositionally biased region" description="Basic and acidic residues" evidence="1">
    <location>
        <begin position="291"/>
        <end position="305"/>
    </location>
</feature>
<sequence length="608" mass="65695">MPTLVSSAVGNQKVAAPKGGARRRQPPPPSPTPAKAATPASTTTDSAAVAPPSPPPTQNATVPISASPSYTEPPVVAVEEAQPVRGASVVEVETTSATTQDTSAPTIVQRGRRATSPRKRRNDEVSTEEQAQPAKRAKKASTRSNAIAQAALEGREEPAASATTTREQEQDITPPATATTAAPAQQGARKKKPAPKKPSRRKALASAAEAEPEDADADAQTDDAQTTTQRAAPKKRGRRSKKAQAAAAQAAAETADGENGDAQAGDEEADEESDPELHEIDPNTLTMWELSGDKKHGKSSERERKMAEIDWVEVARKRRDAGERAAANPQIPSAVDVVETTEGPGGTSIPRDPAPAALTPGGANVSGVQFRLVNGQIVEDETSLTIDRQARAEAEAQTDTQPIEEENDLTARVNRTTFLNDRRRDAADRVPQWKRKSDAWDDEETERFYEALRMFGTDFFIISKMFAPKTRRHIKLKFSREERLDPARINAALLGKHTKRMDLEHYARESGTDMSEFTVYTGVKQAEEVIRESMAGKEEEMLEAIREEERLEGERKREMDLKEKSRRKGQQVAKGKGGVGGEGKKRGRKKAADGEATLGGGGPHEEVG</sequence>
<accession>A0A6A6PWZ7</accession>
<dbReference type="Proteomes" id="UP000799767">
    <property type="component" value="Unassembled WGS sequence"/>
</dbReference>
<feature type="region of interest" description="Disordered" evidence="1">
    <location>
        <begin position="1"/>
        <end position="305"/>
    </location>
</feature>
<dbReference type="GeneID" id="54474416"/>
<dbReference type="CDD" id="cd00167">
    <property type="entry name" value="SANT"/>
    <property type="match status" value="1"/>
</dbReference>
<feature type="compositionally biased region" description="Low complexity" evidence="1">
    <location>
        <begin position="72"/>
        <end position="99"/>
    </location>
</feature>
<feature type="compositionally biased region" description="Acidic residues" evidence="1">
    <location>
        <begin position="255"/>
        <end position="274"/>
    </location>
</feature>
<feature type="compositionally biased region" description="Basic and acidic residues" evidence="1">
    <location>
        <begin position="546"/>
        <end position="563"/>
    </location>
</feature>
<evidence type="ECO:0000259" key="2">
    <source>
        <dbReference type="SMART" id="SM00717"/>
    </source>
</evidence>
<dbReference type="Pfam" id="PF15963">
    <property type="entry name" value="Myb_DNA-bind_7"/>
    <property type="match status" value="1"/>
</dbReference>
<dbReference type="PANTHER" id="PTHR22929:SF0">
    <property type="entry name" value="TRANSCRIPTION FACTOR TFIIIB COMPONENT B'' HOMOLOG"/>
    <property type="match status" value="1"/>
</dbReference>
<gene>
    <name evidence="3" type="ORF">BDY17DRAFT_296158</name>
</gene>
<feature type="compositionally biased region" description="Basic residues" evidence="1">
    <location>
        <begin position="232"/>
        <end position="242"/>
    </location>
</feature>
<proteinExistence type="predicted"/>
<organism evidence="3 4">
    <name type="scientific">Neohortaea acidophila</name>
    <dbReference type="NCBI Taxonomy" id="245834"/>
    <lineage>
        <taxon>Eukaryota</taxon>
        <taxon>Fungi</taxon>
        <taxon>Dikarya</taxon>
        <taxon>Ascomycota</taxon>
        <taxon>Pezizomycotina</taxon>
        <taxon>Dothideomycetes</taxon>
        <taxon>Dothideomycetidae</taxon>
        <taxon>Mycosphaerellales</taxon>
        <taxon>Teratosphaeriaceae</taxon>
        <taxon>Neohortaea</taxon>
    </lineage>
</organism>
<dbReference type="EMBL" id="MU001634">
    <property type="protein sequence ID" value="KAF2484698.1"/>
    <property type="molecule type" value="Genomic_DNA"/>
</dbReference>
<dbReference type="Gene3D" id="1.20.58.1880">
    <property type="match status" value="1"/>
</dbReference>
<dbReference type="GO" id="GO:0070898">
    <property type="term" value="P:RNA polymerase III preinitiation complex assembly"/>
    <property type="evidence" value="ECO:0007669"/>
    <property type="project" value="TreeGrafter"/>
</dbReference>
<feature type="compositionally biased region" description="Acidic residues" evidence="1">
    <location>
        <begin position="210"/>
        <end position="221"/>
    </location>
</feature>
<dbReference type="PANTHER" id="PTHR22929">
    <property type="entry name" value="RNA POLYMERASE III TRANSCRIPTION INITIATION FACTOR B"/>
    <property type="match status" value="1"/>
</dbReference>
<feature type="compositionally biased region" description="Low complexity" evidence="1">
    <location>
        <begin position="33"/>
        <end position="50"/>
    </location>
</feature>
<feature type="compositionally biased region" description="Low complexity" evidence="1">
    <location>
        <begin position="222"/>
        <end position="231"/>
    </location>
</feature>
<dbReference type="GO" id="GO:0001156">
    <property type="term" value="F:TFIIIC-class transcription factor complex binding"/>
    <property type="evidence" value="ECO:0007669"/>
    <property type="project" value="TreeGrafter"/>
</dbReference>
<feature type="compositionally biased region" description="Low complexity" evidence="1">
    <location>
        <begin position="243"/>
        <end position="252"/>
    </location>
</feature>
<evidence type="ECO:0000313" key="3">
    <source>
        <dbReference type="EMBL" id="KAF2484698.1"/>
    </source>
</evidence>